<feature type="transmembrane region" description="Helical" evidence="1">
    <location>
        <begin position="265"/>
        <end position="282"/>
    </location>
</feature>
<feature type="domain" description="EamA" evidence="2">
    <location>
        <begin position="157"/>
        <end position="280"/>
    </location>
</feature>
<keyword evidence="1" id="KW-1133">Transmembrane helix</keyword>
<dbReference type="SUPFAM" id="SSF103481">
    <property type="entry name" value="Multidrug resistance efflux transporter EmrE"/>
    <property type="match status" value="2"/>
</dbReference>
<evidence type="ECO:0000256" key="1">
    <source>
        <dbReference type="SAM" id="Phobius"/>
    </source>
</evidence>
<feature type="transmembrane region" description="Helical" evidence="1">
    <location>
        <begin position="104"/>
        <end position="120"/>
    </location>
</feature>
<dbReference type="OrthoDB" id="9807937at2"/>
<evidence type="ECO:0000259" key="2">
    <source>
        <dbReference type="Pfam" id="PF00892"/>
    </source>
</evidence>
<sequence length="299" mass="31595">MTEQNTRLGILLMIATTFVFALQDGISRHLAAEYNTLMVVMIRYWFFAAFVVVLAARSPGGLAATARTGQPLLQIFRGLLLACEICVMVLAFVLLGLVESHAVFASYPLIIAALSGPVLGEKVGWRRWGAIGIGFLGVLIILQPGAGVFAAAAVVPLISATLFACYGLATRYAARKDSAATSFFWTGTVGAAAMTAVGLWSWQPMAAADWGWMALLCVFGALGHWLLIKCYAVAEASAVQPFAYLQLVFAASMGILVFGEALRPNVALGAAIVTAAGIFTLLRSRKPAPPPEDPAKPAS</sequence>
<dbReference type="PANTHER" id="PTHR22911">
    <property type="entry name" value="ACYL-MALONYL CONDENSING ENZYME-RELATED"/>
    <property type="match status" value="1"/>
</dbReference>
<dbReference type="Pfam" id="PF00892">
    <property type="entry name" value="EamA"/>
    <property type="match status" value="2"/>
</dbReference>
<feature type="transmembrane region" description="Helical" evidence="1">
    <location>
        <begin position="212"/>
        <end position="234"/>
    </location>
</feature>
<dbReference type="RefSeq" id="WP_085869476.1">
    <property type="nucleotide sequence ID" value="NZ_FWFQ01000023.1"/>
</dbReference>
<name>A0A1Y5T641_9RHOB</name>
<dbReference type="EMBL" id="FWFQ01000023">
    <property type="protein sequence ID" value="SLN56355.1"/>
    <property type="molecule type" value="Genomic_DNA"/>
</dbReference>
<dbReference type="InterPro" id="IPR000620">
    <property type="entry name" value="EamA_dom"/>
</dbReference>
<feature type="transmembrane region" description="Helical" evidence="1">
    <location>
        <begin position="149"/>
        <end position="169"/>
    </location>
</feature>
<feature type="transmembrane region" description="Helical" evidence="1">
    <location>
        <begin position="37"/>
        <end position="57"/>
    </location>
</feature>
<feature type="transmembrane region" description="Helical" evidence="1">
    <location>
        <begin position="78"/>
        <end position="98"/>
    </location>
</feature>
<keyword evidence="1" id="KW-0812">Transmembrane</keyword>
<evidence type="ECO:0000313" key="3">
    <source>
        <dbReference type="EMBL" id="SLN56355.1"/>
    </source>
</evidence>
<keyword evidence="4" id="KW-1185">Reference proteome</keyword>
<feature type="domain" description="EamA" evidence="2">
    <location>
        <begin position="8"/>
        <end position="142"/>
    </location>
</feature>
<dbReference type="PANTHER" id="PTHR22911:SF103">
    <property type="entry name" value="BLR2811 PROTEIN"/>
    <property type="match status" value="1"/>
</dbReference>
<protein>
    <submittedName>
        <fullName evidence="3">EamA-like transporter family protein</fullName>
    </submittedName>
</protein>
<organism evidence="3 4">
    <name type="scientific">Pseudoruegeria aquimaris</name>
    <dbReference type="NCBI Taxonomy" id="393663"/>
    <lineage>
        <taxon>Bacteria</taxon>
        <taxon>Pseudomonadati</taxon>
        <taxon>Pseudomonadota</taxon>
        <taxon>Alphaproteobacteria</taxon>
        <taxon>Rhodobacterales</taxon>
        <taxon>Roseobacteraceae</taxon>
        <taxon>Pseudoruegeria</taxon>
    </lineage>
</organism>
<dbReference type="GO" id="GO:0016020">
    <property type="term" value="C:membrane"/>
    <property type="evidence" value="ECO:0007669"/>
    <property type="project" value="InterPro"/>
</dbReference>
<keyword evidence="1" id="KW-0472">Membrane</keyword>
<dbReference type="Proteomes" id="UP000193409">
    <property type="component" value="Unassembled WGS sequence"/>
</dbReference>
<dbReference type="AlphaFoldDB" id="A0A1Y5T641"/>
<accession>A0A1Y5T641</accession>
<reference evidence="3 4" key="1">
    <citation type="submission" date="2017-03" db="EMBL/GenBank/DDBJ databases">
        <authorList>
            <person name="Afonso C.L."/>
            <person name="Miller P.J."/>
            <person name="Scott M.A."/>
            <person name="Spackman E."/>
            <person name="Goraichik I."/>
            <person name="Dimitrov K.M."/>
            <person name="Suarez D.L."/>
            <person name="Swayne D.E."/>
        </authorList>
    </citation>
    <scope>NUCLEOTIDE SEQUENCE [LARGE SCALE GENOMIC DNA]</scope>
    <source>
        <strain evidence="3 4">CECT 7680</strain>
    </source>
</reference>
<dbReference type="InterPro" id="IPR037185">
    <property type="entry name" value="EmrE-like"/>
</dbReference>
<feature type="transmembrane region" description="Helical" evidence="1">
    <location>
        <begin position="127"/>
        <end position="143"/>
    </location>
</feature>
<feature type="transmembrane region" description="Helical" evidence="1">
    <location>
        <begin position="241"/>
        <end position="259"/>
    </location>
</feature>
<gene>
    <name evidence="3" type="ORF">PSA7680_02943</name>
</gene>
<feature type="transmembrane region" description="Helical" evidence="1">
    <location>
        <begin position="181"/>
        <end position="200"/>
    </location>
</feature>
<evidence type="ECO:0000313" key="4">
    <source>
        <dbReference type="Proteomes" id="UP000193409"/>
    </source>
</evidence>
<proteinExistence type="predicted"/>